<proteinExistence type="predicted"/>
<feature type="signal peptide" evidence="2">
    <location>
        <begin position="1"/>
        <end position="31"/>
    </location>
</feature>
<feature type="domain" description="Bacterial Ig-like" evidence="3">
    <location>
        <begin position="283"/>
        <end position="366"/>
    </location>
</feature>
<feature type="chain" id="PRO_5021848204" evidence="2">
    <location>
        <begin position="32"/>
        <end position="578"/>
    </location>
</feature>
<organism evidence="4 5">
    <name type="scientific">Rhodococcus spelaei</name>
    <dbReference type="NCBI Taxonomy" id="2546320"/>
    <lineage>
        <taxon>Bacteria</taxon>
        <taxon>Bacillati</taxon>
        <taxon>Actinomycetota</taxon>
        <taxon>Actinomycetes</taxon>
        <taxon>Mycobacteriales</taxon>
        <taxon>Nocardiaceae</taxon>
        <taxon>Rhodococcus</taxon>
    </lineage>
</organism>
<sequence>MPRSTLRGCAAPIGVVALTAGLALIGSPATADTVSFQNACQATPSQFAGPQHQMSATSATVTAPATVTPGQTFTYRIQPAPASYPDSQSGGTTTNLSRIKFDFEIPANSTFVNAAVVAGTAKNIDNVAPNVLRINSAGSVDAAGPFLRLSGNNEVIGNSPSSSGSSEGGIRAPKLKKNLDGTTNSGGNSVFQLPAVDVTVVAGNAGTITPKLRVSGNAASYNSDENYSTQLAKASAPLVGTVWAPTRCVPKDSKGAAALNAGGGPLATVTIAAPDVATGTTLTVPGTATAGAAVTLSATVAPAPSGGTVQFKDGTTNLGAPVAVKAGVATLSQTFTATGPHAVTAVYSGVAGFTGSTSAPQTVDVQPASVVAAPTATSLTLPATATTGSAVGLSATVAPAPTGGTVQFLDDNAPIGAPVEVVGGVATLAYSFTTTGHHNITASYSGAIGFAPSGSASTTVDVNAPAPSDVATVTTVTALPSATVGSKVDLSATVSPVAATGTVQFKDGTTAIGAPVAVVNGVAIAPYTFTTAGAHSITAVYSGAPGFVASTSPAFTVTASAAETGGGTGSAGGFPSGS</sequence>
<evidence type="ECO:0000259" key="3">
    <source>
        <dbReference type="Pfam" id="PF16640"/>
    </source>
</evidence>
<dbReference type="Gene3D" id="2.60.40.10">
    <property type="entry name" value="Immunoglobulins"/>
    <property type="match status" value="3"/>
</dbReference>
<evidence type="ECO:0000313" key="5">
    <source>
        <dbReference type="Proteomes" id="UP000316256"/>
    </source>
</evidence>
<dbReference type="Proteomes" id="UP000316256">
    <property type="component" value="Unassembled WGS sequence"/>
</dbReference>
<comment type="caution">
    <text evidence="4">The sequence shown here is derived from an EMBL/GenBank/DDBJ whole genome shotgun (WGS) entry which is preliminary data.</text>
</comment>
<dbReference type="Pfam" id="PF16640">
    <property type="entry name" value="Big_3_5"/>
    <property type="match status" value="3"/>
</dbReference>
<evidence type="ECO:0000313" key="4">
    <source>
        <dbReference type="EMBL" id="TQF69179.1"/>
    </source>
</evidence>
<feature type="domain" description="Bacterial Ig-like" evidence="3">
    <location>
        <begin position="480"/>
        <end position="558"/>
    </location>
</feature>
<gene>
    <name evidence="4" type="ORF">FK531_10475</name>
</gene>
<feature type="compositionally biased region" description="Low complexity" evidence="1">
    <location>
        <begin position="157"/>
        <end position="169"/>
    </location>
</feature>
<protein>
    <submittedName>
        <fullName evidence="4">Ig-like domain repeat protein</fullName>
    </submittedName>
</protein>
<reference evidence="4 5" key="1">
    <citation type="submission" date="2019-06" db="EMBL/GenBank/DDBJ databases">
        <title>Rhodococcus spaelei sp. nov., isolated from a cave.</title>
        <authorList>
            <person name="Lee S.D."/>
        </authorList>
    </citation>
    <scope>NUCLEOTIDE SEQUENCE [LARGE SCALE GENOMIC DNA]</scope>
    <source>
        <strain evidence="4 5">C9-5</strain>
    </source>
</reference>
<dbReference type="RefSeq" id="WP_142098895.1">
    <property type="nucleotide sequence ID" value="NZ_VIGH01000004.1"/>
</dbReference>
<accession>A0A541BA34</accession>
<feature type="region of interest" description="Disordered" evidence="1">
    <location>
        <begin position="156"/>
        <end position="186"/>
    </location>
</feature>
<feature type="domain" description="Bacterial Ig-like" evidence="3">
    <location>
        <begin position="382"/>
        <end position="463"/>
    </location>
</feature>
<keyword evidence="2" id="KW-0732">Signal</keyword>
<dbReference type="AlphaFoldDB" id="A0A541BA34"/>
<dbReference type="GO" id="GO:0005975">
    <property type="term" value="P:carbohydrate metabolic process"/>
    <property type="evidence" value="ECO:0007669"/>
    <property type="project" value="UniProtKB-ARBA"/>
</dbReference>
<dbReference type="EMBL" id="VIGH01000004">
    <property type="protein sequence ID" value="TQF69179.1"/>
    <property type="molecule type" value="Genomic_DNA"/>
</dbReference>
<evidence type="ECO:0000256" key="1">
    <source>
        <dbReference type="SAM" id="MobiDB-lite"/>
    </source>
</evidence>
<dbReference type="InterPro" id="IPR013783">
    <property type="entry name" value="Ig-like_fold"/>
</dbReference>
<name>A0A541BA34_9NOCA</name>
<evidence type="ECO:0000256" key="2">
    <source>
        <dbReference type="SAM" id="SignalP"/>
    </source>
</evidence>
<dbReference type="OrthoDB" id="4451361at2"/>
<dbReference type="InterPro" id="IPR032109">
    <property type="entry name" value="Big_3_5"/>
</dbReference>
<keyword evidence="5" id="KW-1185">Reference proteome</keyword>